<dbReference type="EMBL" id="JARPWY010000007">
    <property type="protein sequence ID" value="MDT2513455.1"/>
    <property type="molecule type" value="Genomic_DNA"/>
</dbReference>
<dbReference type="RefSeq" id="WP_260680275.1">
    <property type="nucleotide sequence ID" value="NZ_JARPWI010000010.1"/>
</dbReference>
<protein>
    <submittedName>
        <fullName evidence="2">CHAP domain-containing protein</fullName>
    </submittedName>
</protein>
<comment type="caution">
    <text evidence="2">The sequence shown here is derived from an EMBL/GenBank/DDBJ whole genome shotgun (WGS) entry which is preliminary data.</text>
</comment>
<accession>A0ABD5F594</accession>
<organism evidence="2 3">
    <name type="scientific">Enterococcus avium</name>
    <name type="common">Streptococcus avium</name>
    <dbReference type="NCBI Taxonomy" id="33945"/>
    <lineage>
        <taxon>Bacteria</taxon>
        <taxon>Bacillati</taxon>
        <taxon>Bacillota</taxon>
        <taxon>Bacilli</taxon>
        <taxon>Lactobacillales</taxon>
        <taxon>Enterococcaceae</taxon>
        <taxon>Enterococcus</taxon>
    </lineage>
</organism>
<proteinExistence type="predicted"/>
<evidence type="ECO:0000259" key="1">
    <source>
        <dbReference type="Pfam" id="PF05257"/>
    </source>
</evidence>
<feature type="domain" description="Peptidase C51" evidence="1">
    <location>
        <begin position="22"/>
        <end position="125"/>
    </location>
</feature>
<name>A0ABD5F594_ENTAV</name>
<dbReference type="Gene3D" id="3.90.1720.60">
    <property type="match status" value="1"/>
</dbReference>
<dbReference type="Pfam" id="PF05257">
    <property type="entry name" value="CHAP"/>
    <property type="match status" value="1"/>
</dbReference>
<evidence type="ECO:0000313" key="2">
    <source>
        <dbReference type="EMBL" id="MDT2513455.1"/>
    </source>
</evidence>
<dbReference type="AlphaFoldDB" id="A0ABD5F594"/>
<reference evidence="2 3" key="1">
    <citation type="submission" date="2023-03" db="EMBL/GenBank/DDBJ databases">
        <authorList>
            <person name="Shen W."/>
            <person name="Cai J."/>
        </authorList>
    </citation>
    <scope>NUCLEOTIDE SEQUENCE [LARGE SCALE GENOMIC DNA]</scope>
    <source>
        <strain evidence="2 3">Y2</strain>
    </source>
</reference>
<evidence type="ECO:0000313" key="3">
    <source>
        <dbReference type="Proteomes" id="UP001264335"/>
    </source>
</evidence>
<dbReference type="Proteomes" id="UP001264335">
    <property type="component" value="Unassembled WGS sequence"/>
</dbReference>
<gene>
    <name evidence="2" type="ORF">P7D79_04315</name>
</gene>
<dbReference type="InterPro" id="IPR007921">
    <property type="entry name" value="CHAP_dom"/>
</dbReference>
<sequence length="168" mass="18708">MIDKKGLNHLKSLINQPVGNHQCYALSAEYAGVMIGPDMGAGTKYEIKVRYGNVFSAADIGSAYQWPLYLWSVINEPTYDQLEVGAIINWKRGAKVDSWCASKTFGHTGVIRSLNSGRFQTYEQNAELGEIVAEYDREFFDSEQIASICVPPDFEKGVLNLWQNGTSS</sequence>